<dbReference type="Proteomes" id="UP000827092">
    <property type="component" value="Unassembled WGS sequence"/>
</dbReference>
<dbReference type="InterPro" id="IPR000210">
    <property type="entry name" value="BTB/POZ_dom"/>
</dbReference>
<name>A0AAV6UVL4_9ARAC</name>
<evidence type="ECO:0000313" key="2">
    <source>
        <dbReference type="EMBL" id="KAG8187276.1"/>
    </source>
</evidence>
<sequence>MQDFKLIWKIENINFLPPQRGKALKSPPFKVNLLGSTFLELYPKGDILDPDGEYIIICLNNCIKLPHTSVTCEVHLVTIDSSYQFKTEKIHDCTKWRFKKELPLNQHFIKGDRNDMDFSKSTLTVTCNFSHNTDMAKGNQKPGPADSKDMMLLSRDMEKLFIEQELSDITLVAGTEKFPVHKAVLHARLPKLVADLESANDQRELSDMEPSVLKLLLEYAYSGKISAKSTNIPGGLYDVANDLGISDLKQKIFSYPSEVTARTCVKVDRNVFTWPVKGIQDMELNQRVYSPSFTGSVIPGSDLKLSCYLAYGADHKLYLNISVHRIFPDKNNPIFVRCKITVLDQLTLFQCAEHVFVADEEWHFPSFIHVNRHGRRVMVGKNQLAFPKTPHHGVPLKCEFSISGCELSEIEETVCSSTRFEDFVRQGEDVRCLCTDLGQLYNIFLPKLSDITLMIGDVRFPAHKAVLSARSPVFTKMFSSDMIEAQSGVVKITDIDIAVMNMMLQYIYSAKVDILNQDSAVKLFSAADKYEVTSLKEKCSAYLKEVLCSDNACDLLVLADMHGDIELKDFVKEFISAHADTILESGDWKILMESRLDLATEIVRGLITIVLNHNRECRMCSK</sequence>
<dbReference type="Gene3D" id="2.60.210.10">
    <property type="entry name" value="Apoptosis, Tumor Necrosis Factor Receptor Associated Protein 2, Chain A"/>
    <property type="match status" value="1"/>
</dbReference>
<comment type="caution">
    <text evidence="2">The sequence shown here is derived from an EMBL/GenBank/DDBJ whole genome shotgun (WGS) entry which is preliminary data.</text>
</comment>
<dbReference type="SMART" id="SM00225">
    <property type="entry name" value="BTB"/>
    <property type="match status" value="2"/>
</dbReference>
<evidence type="ECO:0000313" key="3">
    <source>
        <dbReference type="Proteomes" id="UP000827092"/>
    </source>
</evidence>
<protein>
    <recommendedName>
        <fullName evidence="1">BTB domain-containing protein</fullName>
    </recommendedName>
</protein>
<reference evidence="2 3" key="1">
    <citation type="journal article" date="2022" name="Nat. Ecol. Evol.">
        <title>A masculinizing supergene underlies an exaggerated male reproductive morph in a spider.</title>
        <authorList>
            <person name="Hendrickx F."/>
            <person name="De Corte Z."/>
            <person name="Sonet G."/>
            <person name="Van Belleghem S.M."/>
            <person name="Kostlbacher S."/>
            <person name="Vangestel C."/>
        </authorList>
    </citation>
    <scope>NUCLEOTIDE SEQUENCE [LARGE SCALE GENOMIC DNA]</scope>
    <source>
        <strain evidence="2">W744_W776</strain>
    </source>
</reference>
<organism evidence="2 3">
    <name type="scientific">Oedothorax gibbosus</name>
    <dbReference type="NCBI Taxonomy" id="931172"/>
    <lineage>
        <taxon>Eukaryota</taxon>
        <taxon>Metazoa</taxon>
        <taxon>Ecdysozoa</taxon>
        <taxon>Arthropoda</taxon>
        <taxon>Chelicerata</taxon>
        <taxon>Arachnida</taxon>
        <taxon>Araneae</taxon>
        <taxon>Araneomorphae</taxon>
        <taxon>Entelegynae</taxon>
        <taxon>Araneoidea</taxon>
        <taxon>Linyphiidae</taxon>
        <taxon>Erigoninae</taxon>
        <taxon>Oedothorax</taxon>
    </lineage>
</organism>
<evidence type="ECO:0000259" key="1">
    <source>
        <dbReference type="PROSITE" id="PS50097"/>
    </source>
</evidence>
<feature type="domain" description="BTB" evidence="1">
    <location>
        <begin position="167"/>
        <end position="229"/>
    </location>
</feature>
<dbReference type="InterPro" id="IPR008974">
    <property type="entry name" value="TRAF-like"/>
</dbReference>
<dbReference type="Pfam" id="PF00651">
    <property type="entry name" value="BTB"/>
    <property type="match status" value="2"/>
</dbReference>
<dbReference type="SUPFAM" id="SSF54695">
    <property type="entry name" value="POZ domain"/>
    <property type="match status" value="2"/>
</dbReference>
<gene>
    <name evidence="2" type="ORF">JTE90_019165</name>
</gene>
<keyword evidence="3" id="KW-1185">Reference proteome</keyword>
<dbReference type="PANTHER" id="PTHR24413">
    <property type="entry name" value="SPECKLE-TYPE POZ PROTEIN"/>
    <property type="match status" value="1"/>
</dbReference>
<feature type="domain" description="BTB" evidence="1">
    <location>
        <begin position="449"/>
        <end position="516"/>
    </location>
</feature>
<dbReference type="PROSITE" id="PS50097">
    <property type="entry name" value="BTB"/>
    <property type="match status" value="2"/>
</dbReference>
<accession>A0AAV6UVL4</accession>
<dbReference type="InterPro" id="IPR011333">
    <property type="entry name" value="SKP1/BTB/POZ_sf"/>
</dbReference>
<dbReference type="CDD" id="cd18186">
    <property type="entry name" value="BTB_POZ_ZBTB_KLHL-like"/>
    <property type="match status" value="1"/>
</dbReference>
<dbReference type="EMBL" id="JAFNEN010000275">
    <property type="protein sequence ID" value="KAG8187276.1"/>
    <property type="molecule type" value="Genomic_DNA"/>
</dbReference>
<dbReference type="AlphaFoldDB" id="A0AAV6UVL4"/>
<dbReference type="SUPFAM" id="SSF49599">
    <property type="entry name" value="TRAF domain-like"/>
    <property type="match status" value="1"/>
</dbReference>
<dbReference type="Gene3D" id="3.30.710.10">
    <property type="entry name" value="Potassium Channel Kv1.1, Chain A"/>
    <property type="match status" value="2"/>
</dbReference>
<dbReference type="Gene3D" id="1.25.40.420">
    <property type="match status" value="1"/>
</dbReference>
<proteinExistence type="predicted"/>